<dbReference type="GO" id="GO:0016020">
    <property type="term" value="C:membrane"/>
    <property type="evidence" value="ECO:0007669"/>
    <property type="project" value="TreeGrafter"/>
</dbReference>
<keyword evidence="3" id="KW-1185">Reference proteome</keyword>
<dbReference type="Gene3D" id="3.40.50.1820">
    <property type="entry name" value="alpha/beta hydrolase"/>
    <property type="match status" value="1"/>
</dbReference>
<organism evidence="2 3">
    <name type="scientific">Pterulicium gracile</name>
    <dbReference type="NCBI Taxonomy" id="1884261"/>
    <lineage>
        <taxon>Eukaryota</taxon>
        <taxon>Fungi</taxon>
        <taxon>Dikarya</taxon>
        <taxon>Basidiomycota</taxon>
        <taxon>Agaricomycotina</taxon>
        <taxon>Agaricomycetes</taxon>
        <taxon>Agaricomycetidae</taxon>
        <taxon>Agaricales</taxon>
        <taxon>Pleurotineae</taxon>
        <taxon>Pterulaceae</taxon>
        <taxon>Pterulicium</taxon>
    </lineage>
</organism>
<accession>A0A5C3Q6S5</accession>
<dbReference type="Proteomes" id="UP000305067">
    <property type="component" value="Unassembled WGS sequence"/>
</dbReference>
<evidence type="ECO:0000313" key="3">
    <source>
        <dbReference type="Proteomes" id="UP000305067"/>
    </source>
</evidence>
<dbReference type="PANTHER" id="PTHR43798:SF33">
    <property type="entry name" value="HYDROLASE, PUTATIVE (AFU_ORTHOLOGUE AFUA_2G14860)-RELATED"/>
    <property type="match status" value="1"/>
</dbReference>
<evidence type="ECO:0000259" key="1">
    <source>
        <dbReference type="Pfam" id="PF00561"/>
    </source>
</evidence>
<name>A0A5C3Q6S5_9AGAR</name>
<evidence type="ECO:0000313" key="2">
    <source>
        <dbReference type="EMBL" id="TFK97256.1"/>
    </source>
</evidence>
<dbReference type="STRING" id="1884261.A0A5C3Q6S5"/>
<dbReference type="InterPro" id="IPR000073">
    <property type="entry name" value="AB_hydrolase_1"/>
</dbReference>
<keyword evidence="2" id="KW-0378">Hydrolase</keyword>
<dbReference type="SUPFAM" id="SSF53474">
    <property type="entry name" value="alpha/beta-Hydrolases"/>
    <property type="match status" value="1"/>
</dbReference>
<dbReference type="InterPro" id="IPR029058">
    <property type="entry name" value="AB_hydrolase_fold"/>
</dbReference>
<protein>
    <submittedName>
        <fullName evidence="2">Alpha/Beta hydrolase protein</fullName>
    </submittedName>
</protein>
<feature type="domain" description="AB hydrolase-1" evidence="1">
    <location>
        <begin position="35"/>
        <end position="198"/>
    </location>
</feature>
<reference evidence="2 3" key="1">
    <citation type="journal article" date="2019" name="Nat. Ecol. Evol.">
        <title>Megaphylogeny resolves global patterns of mushroom evolution.</title>
        <authorList>
            <person name="Varga T."/>
            <person name="Krizsan K."/>
            <person name="Foldi C."/>
            <person name="Dima B."/>
            <person name="Sanchez-Garcia M."/>
            <person name="Sanchez-Ramirez S."/>
            <person name="Szollosi G.J."/>
            <person name="Szarkandi J.G."/>
            <person name="Papp V."/>
            <person name="Albert L."/>
            <person name="Andreopoulos W."/>
            <person name="Angelini C."/>
            <person name="Antonin V."/>
            <person name="Barry K.W."/>
            <person name="Bougher N.L."/>
            <person name="Buchanan P."/>
            <person name="Buyck B."/>
            <person name="Bense V."/>
            <person name="Catcheside P."/>
            <person name="Chovatia M."/>
            <person name="Cooper J."/>
            <person name="Damon W."/>
            <person name="Desjardin D."/>
            <person name="Finy P."/>
            <person name="Geml J."/>
            <person name="Haridas S."/>
            <person name="Hughes K."/>
            <person name="Justo A."/>
            <person name="Karasinski D."/>
            <person name="Kautmanova I."/>
            <person name="Kiss B."/>
            <person name="Kocsube S."/>
            <person name="Kotiranta H."/>
            <person name="LaButti K.M."/>
            <person name="Lechner B.E."/>
            <person name="Liimatainen K."/>
            <person name="Lipzen A."/>
            <person name="Lukacs Z."/>
            <person name="Mihaltcheva S."/>
            <person name="Morgado L.N."/>
            <person name="Niskanen T."/>
            <person name="Noordeloos M.E."/>
            <person name="Ohm R.A."/>
            <person name="Ortiz-Santana B."/>
            <person name="Ovrebo C."/>
            <person name="Racz N."/>
            <person name="Riley R."/>
            <person name="Savchenko A."/>
            <person name="Shiryaev A."/>
            <person name="Soop K."/>
            <person name="Spirin V."/>
            <person name="Szebenyi C."/>
            <person name="Tomsovsky M."/>
            <person name="Tulloss R.E."/>
            <person name="Uehling J."/>
            <person name="Grigoriev I.V."/>
            <person name="Vagvolgyi C."/>
            <person name="Papp T."/>
            <person name="Martin F.M."/>
            <person name="Miettinen O."/>
            <person name="Hibbett D.S."/>
            <person name="Nagy L.G."/>
        </authorList>
    </citation>
    <scope>NUCLEOTIDE SEQUENCE [LARGE SCALE GENOMIC DNA]</scope>
    <source>
        <strain evidence="2 3">CBS 309.79</strain>
    </source>
</reference>
<dbReference type="GO" id="GO:0016787">
    <property type="term" value="F:hydrolase activity"/>
    <property type="evidence" value="ECO:0007669"/>
    <property type="project" value="UniProtKB-KW"/>
</dbReference>
<dbReference type="InterPro" id="IPR050266">
    <property type="entry name" value="AB_hydrolase_sf"/>
</dbReference>
<sequence>MPCANIETPSGPIEFNYNISTPSDANATSIDESLPTILLLHSCYFGSVSFHNQLNDPNVRKYNCIIFDARAHGKSWGDLPRNWSPAMAAEDAVLLLDALGIEKVHLYGVQMGSLTAMHVAILYPERCLSTHLLSPLSVRESEDVRLGKEEIAECWEQGLDDPQAQGDAVFGALQLAFSHNLGTLGHAAVKRSKETREQNMAGDFRVLTIDFFNDANRHLYSKEGFSRVKCPVKLTFCTGDIAYTLEQSEELLRLMQSAGVDASLNQVEGCHYGNVENPTGCVSSRAFVRPGRS</sequence>
<dbReference type="OrthoDB" id="19657at2759"/>
<dbReference type="PANTHER" id="PTHR43798">
    <property type="entry name" value="MONOACYLGLYCEROL LIPASE"/>
    <property type="match status" value="1"/>
</dbReference>
<dbReference type="EMBL" id="ML178849">
    <property type="protein sequence ID" value="TFK97256.1"/>
    <property type="molecule type" value="Genomic_DNA"/>
</dbReference>
<dbReference type="Pfam" id="PF00561">
    <property type="entry name" value="Abhydrolase_1"/>
    <property type="match status" value="1"/>
</dbReference>
<gene>
    <name evidence="2" type="ORF">BDV98DRAFT_514188</name>
</gene>
<dbReference type="AlphaFoldDB" id="A0A5C3Q6S5"/>
<proteinExistence type="predicted"/>